<evidence type="ECO:0000313" key="2">
    <source>
        <dbReference type="Proteomes" id="UP000289738"/>
    </source>
</evidence>
<proteinExistence type="predicted"/>
<comment type="caution">
    <text evidence="1">The sequence shown here is derived from an EMBL/GenBank/DDBJ whole genome shotgun (WGS) entry which is preliminary data.</text>
</comment>
<organism evidence="1 2">
    <name type="scientific">Arachis hypogaea</name>
    <name type="common">Peanut</name>
    <dbReference type="NCBI Taxonomy" id="3818"/>
    <lineage>
        <taxon>Eukaryota</taxon>
        <taxon>Viridiplantae</taxon>
        <taxon>Streptophyta</taxon>
        <taxon>Embryophyta</taxon>
        <taxon>Tracheophyta</taxon>
        <taxon>Spermatophyta</taxon>
        <taxon>Magnoliopsida</taxon>
        <taxon>eudicotyledons</taxon>
        <taxon>Gunneridae</taxon>
        <taxon>Pentapetalae</taxon>
        <taxon>rosids</taxon>
        <taxon>fabids</taxon>
        <taxon>Fabales</taxon>
        <taxon>Fabaceae</taxon>
        <taxon>Papilionoideae</taxon>
        <taxon>50 kb inversion clade</taxon>
        <taxon>dalbergioids sensu lato</taxon>
        <taxon>Dalbergieae</taxon>
        <taxon>Pterocarpus clade</taxon>
        <taxon>Arachis</taxon>
    </lineage>
</organism>
<protein>
    <submittedName>
        <fullName evidence="1">Uncharacterized protein</fullName>
    </submittedName>
</protein>
<sequence>MFASCAILHLSGLIIDLDMFIKELEIENGIGLEFGDVLNCRKTQFQRFVNHLSLWCEQKILRWFLATIGITAANQIIDFATTVKLPLFPLVKSASHKLTLNSRCKVALSRIPPDVALEKEENKRLRKKLQFTIHSLFSIKRLEATQVGTILKEPEERVDKADKLTSEIENLIQ</sequence>
<keyword evidence="2" id="KW-1185">Reference proteome</keyword>
<accession>A0A444XZS5</accession>
<evidence type="ECO:0000313" key="1">
    <source>
        <dbReference type="EMBL" id="RYQ95185.1"/>
    </source>
</evidence>
<dbReference type="AlphaFoldDB" id="A0A444XZS5"/>
<dbReference type="EMBL" id="SDMP01000018">
    <property type="protein sequence ID" value="RYQ95185.1"/>
    <property type="molecule type" value="Genomic_DNA"/>
</dbReference>
<gene>
    <name evidence="1" type="ORF">Ahy_B08g090244</name>
</gene>
<reference evidence="1 2" key="1">
    <citation type="submission" date="2019-01" db="EMBL/GenBank/DDBJ databases">
        <title>Sequencing of cultivated peanut Arachis hypogaea provides insights into genome evolution and oil improvement.</title>
        <authorList>
            <person name="Chen X."/>
        </authorList>
    </citation>
    <scope>NUCLEOTIDE SEQUENCE [LARGE SCALE GENOMIC DNA]</scope>
    <source>
        <strain evidence="2">cv. Fuhuasheng</strain>
        <tissue evidence="1">Leaves</tissue>
    </source>
</reference>
<dbReference type="Proteomes" id="UP000289738">
    <property type="component" value="Chromosome B08"/>
</dbReference>
<name>A0A444XZS5_ARAHY</name>